<name>A0A4Q2V595_FUSOX</name>
<dbReference type="Pfam" id="PF01693">
    <property type="entry name" value="Cauli_VI"/>
    <property type="match status" value="1"/>
</dbReference>
<feature type="domain" description="Ribonuclease H1 N-terminal" evidence="1">
    <location>
        <begin position="10"/>
        <end position="53"/>
    </location>
</feature>
<proteinExistence type="predicted"/>
<dbReference type="InterPro" id="IPR009027">
    <property type="entry name" value="Ribosomal_bL9/RNase_H1_N"/>
</dbReference>
<evidence type="ECO:0000259" key="1">
    <source>
        <dbReference type="Pfam" id="PF01693"/>
    </source>
</evidence>
<dbReference type="Gene3D" id="3.40.970.10">
    <property type="entry name" value="Ribonuclease H1, N-terminal domain"/>
    <property type="match status" value="1"/>
</dbReference>
<dbReference type="AlphaFoldDB" id="A0A4Q2V595"/>
<dbReference type="InterPro" id="IPR037056">
    <property type="entry name" value="RNase_H1_N_sf"/>
</dbReference>
<reference evidence="2 3" key="1">
    <citation type="submission" date="2016-12" db="EMBL/GenBank/DDBJ databases">
        <title>Draft genome sequence of Fusarium oxysporum causing rot on Narcissus.</title>
        <authorList>
            <person name="Armitage A.D."/>
            <person name="Taylor A."/>
            <person name="Clarkson J.P."/>
            <person name="Harrison R.J."/>
            <person name="Jackson A.C."/>
        </authorList>
    </citation>
    <scope>NUCLEOTIDE SEQUENCE [LARGE SCALE GENOMIC DNA]</scope>
    <source>
        <strain evidence="2 3">N139</strain>
    </source>
</reference>
<dbReference type="Proteomes" id="UP000290540">
    <property type="component" value="Unassembled WGS sequence"/>
</dbReference>
<gene>
    <name evidence="2" type="ORF">BFJ63_vAg17655</name>
</gene>
<sequence>MGKTKQNKEYYAVVKGRVDRPIIFSSWGDAHPRVTGCHSEYSSFYTIDDARAYMSKKGVEDAEEVIKDGAGETTPLPDGPIYYAVAYGSQPGIYPFWQ</sequence>
<dbReference type="EMBL" id="MQTW01000628">
    <property type="protein sequence ID" value="RYC79463.1"/>
    <property type="molecule type" value="Genomic_DNA"/>
</dbReference>
<dbReference type="SUPFAM" id="SSF55658">
    <property type="entry name" value="L9 N-domain-like"/>
    <property type="match status" value="1"/>
</dbReference>
<evidence type="ECO:0000313" key="2">
    <source>
        <dbReference type="EMBL" id="RYC79463.1"/>
    </source>
</evidence>
<dbReference type="InterPro" id="IPR011320">
    <property type="entry name" value="RNase_H1_N"/>
</dbReference>
<protein>
    <recommendedName>
        <fullName evidence="1">Ribonuclease H1 N-terminal domain-containing protein</fullName>
    </recommendedName>
</protein>
<evidence type="ECO:0000313" key="3">
    <source>
        <dbReference type="Proteomes" id="UP000290540"/>
    </source>
</evidence>
<comment type="caution">
    <text evidence="2">The sequence shown here is derived from an EMBL/GenBank/DDBJ whole genome shotgun (WGS) entry which is preliminary data.</text>
</comment>
<organism evidence="2 3">
    <name type="scientific">Fusarium oxysporum f. sp. narcissi</name>
    <dbReference type="NCBI Taxonomy" id="451672"/>
    <lineage>
        <taxon>Eukaryota</taxon>
        <taxon>Fungi</taxon>
        <taxon>Dikarya</taxon>
        <taxon>Ascomycota</taxon>
        <taxon>Pezizomycotina</taxon>
        <taxon>Sordariomycetes</taxon>
        <taxon>Hypocreomycetidae</taxon>
        <taxon>Hypocreales</taxon>
        <taxon>Nectriaceae</taxon>
        <taxon>Fusarium</taxon>
        <taxon>Fusarium oxysporum species complex</taxon>
    </lineage>
</organism>
<accession>A0A4Q2V595</accession>